<keyword evidence="5 6" id="KW-0472">Membrane</keyword>
<evidence type="ECO:0000256" key="5">
    <source>
        <dbReference type="ARBA" id="ARBA00023136"/>
    </source>
</evidence>
<dbReference type="AlphaFoldDB" id="A0A239EVL7"/>
<evidence type="ECO:0000256" key="3">
    <source>
        <dbReference type="ARBA" id="ARBA00022692"/>
    </source>
</evidence>
<protein>
    <submittedName>
        <fullName evidence="8">Diguanylate cyclase (GGDEF) domain-containing protein</fullName>
    </submittedName>
</protein>
<evidence type="ECO:0000256" key="6">
    <source>
        <dbReference type="SAM" id="Phobius"/>
    </source>
</evidence>
<proteinExistence type="predicted"/>
<dbReference type="FunFam" id="3.30.70.270:FF:000001">
    <property type="entry name" value="Diguanylate cyclase domain protein"/>
    <property type="match status" value="1"/>
</dbReference>
<evidence type="ECO:0000256" key="1">
    <source>
        <dbReference type="ARBA" id="ARBA00004651"/>
    </source>
</evidence>
<evidence type="ECO:0000259" key="7">
    <source>
        <dbReference type="PROSITE" id="PS50887"/>
    </source>
</evidence>
<dbReference type="CDD" id="cd18774">
    <property type="entry name" value="PDC2_HK_sensor"/>
    <property type="match status" value="1"/>
</dbReference>
<feature type="transmembrane region" description="Helical" evidence="6">
    <location>
        <begin position="16"/>
        <end position="34"/>
    </location>
</feature>
<dbReference type="GO" id="GO:0003824">
    <property type="term" value="F:catalytic activity"/>
    <property type="evidence" value="ECO:0007669"/>
    <property type="project" value="UniProtKB-ARBA"/>
</dbReference>
<dbReference type="Pfam" id="PF00990">
    <property type="entry name" value="GGDEF"/>
    <property type="match status" value="1"/>
</dbReference>
<accession>A0A239EVL7</accession>
<dbReference type="PANTHER" id="PTHR46663">
    <property type="entry name" value="DIGUANYLATE CYCLASE DGCT-RELATED"/>
    <property type="match status" value="1"/>
</dbReference>
<evidence type="ECO:0000256" key="2">
    <source>
        <dbReference type="ARBA" id="ARBA00022475"/>
    </source>
</evidence>
<keyword evidence="2" id="KW-1003">Cell membrane</keyword>
<dbReference type="CDD" id="cd01949">
    <property type="entry name" value="GGDEF"/>
    <property type="match status" value="1"/>
</dbReference>
<comment type="subcellular location">
    <subcellularLocation>
        <location evidence="1">Cell membrane</location>
        <topology evidence="1">Multi-pass membrane protein</topology>
    </subcellularLocation>
</comment>
<dbReference type="Pfam" id="PF02743">
    <property type="entry name" value="dCache_1"/>
    <property type="match status" value="1"/>
</dbReference>
<reference evidence="8 9" key="1">
    <citation type="submission" date="2017-06" db="EMBL/GenBank/DDBJ databases">
        <authorList>
            <person name="Kim H.J."/>
            <person name="Triplett B.A."/>
        </authorList>
    </citation>
    <scope>NUCLEOTIDE SEQUENCE [LARGE SCALE GENOMIC DNA]</scope>
    <source>
        <strain evidence="8 9">U15</strain>
    </source>
</reference>
<dbReference type="Proteomes" id="UP000198284">
    <property type="component" value="Unassembled WGS sequence"/>
</dbReference>
<gene>
    <name evidence="8" type="ORF">SAMN06265795_10345</name>
</gene>
<keyword evidence="4 6" id="KW-1133">Transmembrane helix</keyword>
<evidence type="ECO:0000313" key="8">
    <source>
        <dbReference type="EMBL" id="SNS48810.1"/>
    </source>
</evidence>
<dbReference type="SUPFAM" id="SSF55073">
    <property type="entry name" value="Nucleotide cyclase"/>
    <property type="match status" value="1"/>
</dbReference>
<feature type="domain" description="GGDEF" evidence="7">
    <location>
        <begin position="383"/>
        <end position="515"/>
    </location>
</feature>
<dbReference type="SMART" id="SM00267">
    <property type="entry name" value="GGDEF"/>
    <property type="match status" value="1"/>
</dbReference>
<dbReference type="NCBIfam" id="TIGR00254">
    <property type="entry name" value="GGDEF"/>
    <property type="match status" value="1"/>
</dbReference>
<evidence type="ECO:0000256" key="4">
    <source>
        <dbReference type="ARBA" id="ARBA00022989"/>
    </source>
</evidence>
<dbReference type="GO" id="GO:0005886">
    <property type="term" value="C:plasma membrane"/>
    <property type="evidence" value="ECO:0007669"/>
    <property type="project" value="UniProtKB-SubCell"/>
</dbReference>
<dbReference type="InterPro" id="IPR000160">
    <property type="entry name" value="GGDEF_dom"/>
</dbReference>
<dbReference type="OrthoDB" id="9802500at2"/>
<dbReference type="InterPro" id="IPR052163">
    <property type="entry name" value="DGC-Regulatory_Protein"/>
</dbReference>
<dbReference type="RefSeq" id="WP_089398564.1">
    <property type="nucleotide sequence ID" value="NZ_FZOT01000003.1"/>
</dbReference>
<dbReference type="EMBL" id="FZOT01000003">
    <property type="protein sequence ID" value="SNS48810.1"/>
    <property type="molecule type" value="Genomic_DNA"/>
</dbReference>
<keyword evidence="9" id="KW-1185">Reference proteome</keyword>
<dbReference type="InterPro" id="IPR033479">
    <property type="entry name" value="dCache_1"/>
</dbReference>
<dbReference type="InterPro" id="IPR029787">
    <property type="entry name" value="Nucleotide_cyclase"/>
</dbReference>
<evidence type="ECO:0000313" key="9">
    <source>
        <dbReference type="Proteomes" id="UP000198284"/>
    </source>
</evidence>
<dbReference type="Gene3D" id="3.30.450.20">
    <property type="entry name" value="PAS domain"/>
    <property type="match status" value="1"/>
</dbReference>
<organism evidence="8 9">
    <name type="scientific">Noviherbaspirillum humi</name>
    <dbReference type="NCBI Taxonomy" id="1688639"/>
    <lineage>
        <taxon>Bacteria</taxon>
        <taxon>Pseudomonadati</taxon>
        <taxon>Pseudomonadota</taxon>
        <taxon>Betaproteobacteria</taxon>
        <taxon>Burkholderiales</taxon>
        <taxon>Oxalobacteraceae</taxon>
        <taxon>Noviherbaspirillum</taxon>
    </lineage>
</organism>
<dbReference type="InterPro" id="IPR043128">
    <property type="entry name" value="Rev_trsase/Diguanyl_cyclase"/>
</dbReference>
<name>A0A239EVL7_9BURK</name>
<dbReference type="PROSITE" id="PS50887">
    <property type="entry name" value="GGDEF"/>
    <property type="match status" value="1"/>
</dbReference>
<dbReference type="Gene3D" id="3.30.70.270">
    <property type="match status" value="1"/>
</dbReference>
<dbReference type="PANTHER" id="PTHR46663:SF2">
    <property type="entry name" value="GGDEF DOMAIN-CONTAINING PROTEIN"/>
    <property type="match status" value="1"/>
</dbReference>
<dbReference type="CDD" id="cd18773">
    <property type="entry name" value="PDC1_HK_sensor"/>
    <property type="match status" value="1"/>
</dbReference>
<feature type="transmembrane region" description="Helical" evidence="6">
    <location>
        <begin position="277"/>
        <end position="295"/>
    </location>
</feature>
<sequence>MATGSVPSVRSRINQLAAVFIVPALLIVIGLLVFDYHQARAKLIDHHITTARAMTSLVDKDFASVEATLRALATSPAIADNDLQRFYEQAQEMLSGQIENIVLSDPQGNQVFNTLRPFGAALPPFNTPATRQLLSDRKEAVVSGLFTGKVSMRPMISITVPVWRDNRHVYNLSAGISPWRLNTLLSQQQLPDDWITAILDENNVIVSRTHEMSRFMGRSAAPNLGNALATNNEGYFYGSTSEGVSVLGIYSRSPATKWSVAIGLPTSSLNAALWRQVGWLALGAIVLFALSLAFARTIAKRLARSVTGLIEPALALGEGEKIVMPALDLREADEVGKALTRASRMLEIARYQANHDVLTGLANRGLFQELVNSQLALAGRNGTHVAVLFIDLDGFKEVNDTYGHAAGDDLLYQASTRLRASVRESDVVARLGGDEFAVMLISVLPDKAEALAQNLLETVSAEYDIAGKVATVSASIGVACYPESGATMQELLFAADTAMYKAKQAGKRQVILAQAAHATAD</sequence>
<keyword evidence="3 6" id="KW-0812">Transmembrane</keyword>